<protein>
    <submittedName>
        <fullName evidence="2">Polysaccharide deacetylase</fullName>
    </submittedName>
</protein>
<keyword evidence="3" id="KW-1185">Reference proteome</keyword>
<dbReference type="Pfam" id="PF01522">
    <property type="entry name" value="Polysacc_deac_1"/>
    <property type="match status" value="1"/>
</dbReference>
<dbReference type="CDD" id="cd10917">
    <property type="entry name" value="CE4_NodB_like_6s_7s"/>
    <property type="match status" value="1"/>
</dbReference>
<accession>W4Q0P6</accession>
<dbReference type="SUPFAM" id="SSF88713">
    <property type="entry name" value="Glycoside hydrolase/deacetylase"/>
    <property type="match status" value="1"/>
</dbReference>
<name>W4Q0P6_9BACI</name>
<dbReference type="OrthoDB" id="9812065at2"/>
<proteinExistence type="predicted"/>
<comment type="caution">
    <text evidence="2">The sequence shown here is derived from an EMBL/GenBank/DDBJ whole genome shotgun (WGS) entry which is preliminary data.</text>
</comment>
<evidence type="ECO:0000259" key="1">
    <source>
        <dbReference type="PROSITE" id="PS51677"/>
    </source>
</evidence>
<dbReference type="Gene3D" id="3.20.20.370">
    <property type="entry name" value="Glycoside hydrolase/deacetylase"/>
    <property type="match status" value="1"/>
</dbReference>
<dbReference type="PROSITE" id="PS51677">
    <property type="entry name" value="NODB"/>
    <property type="match status" value="1"/>
</dbReference>
<reference evidence="2" key="1">
    <citation type="journal article" date="2014" name="Genome Announc.">
        <title>Draft Genome Sequences of Three Alkaliphilic Bacillus Strains, Bacillus wakoensis JCM 9140T, Bacillus akibai JCM 9157T, and Bacillus hemicellulosilyticus JCM 9152T.</title>
        <authorList>
            <person name="Yuki M."/>
            <person name="Oshima K."/>
            <person name="Suda W."/>
            <person name="Oshida Y."/>
            <person name="Kitamura K."/>
            <person name="Iida T."/>
            <person name="Hattori M."/>
            <person name="Ohkuma M."/>
        </authorList>
    </citation>
    <scope>NUCLEOTIDE SEQUENCE [LARGE SCALE GENOMIC DNA]</scope>
    <source>
        <strain evidence="2">JCM 9140</strain>
    </source>
</reference>
<evidence type="ECO:0000313" key="3">
    <source>
        <dbReference type="Proteomes" id="UP000018890"/>
    </source>
</evidence>
<dbReference type="RefSeq" id="WP_034742626.1">
    <property type="nucleotide sequence ID" value="NZ_BAUT01000005.1"/>
</dbReference>
<organism evidence="2 3">
    <name type="scientific">Halalkalibacter wakoensis JCM 9140</name>
    <dbReference type="NCBI Taxonomy" id="1236970"/>
    <lineage>
        <taxon>Bacteria</taxon>
        <taxon>Bacillati</taxon>
        <taxon>Bacillota</taxon>
        <taxon>Bacilli</taxon>
        <taxon>Bacillales</taxon>
        <taxon>Bacillaceae</taxon>
        <taxon>Halalkalibacter</taxon>
    </lineage>
</organism>
<dbReference type="PANTHER" id="PTHR10587">
    <property type="entry name" value="GLYCOSYL TRANSFERASE-RELATED"/>
    <property type="match status" value="1"/>
</dbReference>
<evidence type="ECO:0000313" key="2">
    <source>
        <dbReference type="EMBL" id="GAE24934.1"/>
    </source>
</evidence>
<dbReference type="EMBL" id="BAUT01000005">
    <property type="protein sequence ID" value="GAE24934.1"/>
    <property type="molecule type" value="Genomic_DNA"/>
</dbReference>
<dbReference type="Proteomes" id="UP000018890">
    <property type="component" value="Unassembled WGS sequence"/>
</dbReference>
<dbReference type="InterPro" id="IPR002509">
    <property type="entry name" value="NODB_dom"/>
</dbReference>
<dbReference type="GO" id="GO:0005975">
    <property type="term" value="P:carbohydrate metabolic process"/>
    <property type="evidence" value="ECO:0007669"/>
    <property type="project" value="InterPro"/>
</dbReference>
<dbReference type="InterPro" id="IPR011330">
    <property type="entry name" value="Glyco_hydro/deAcase_b/a-brl"/>
</dbReference>
<gene>
    <name evidence="2" type="ORF">JCM9140_900</name>
</gene>
<feature type="domain" description="NodB homology" evidence="1">
    <location>
        <begin position="22"/>
        <end position="197"/>
    </location>
</feature>
<dbReference type="InterPro" id="IPR050248">
    <property type="entry name" value="Polysacc_deacetylase_ArnD"/>
</dbReference>
<dbReference type="STRING" id="1236970.JCM9140_900"/>
<dbReference type="GO" id="GO:0016810">
    <property type="term" value="F:hydrolase activity, acting on carbon-nitrogen (but not peptide) bonds"/>
    <property type="evidence" value="ECO:0007669"/>
    <property type="project" value="InterPro"/>
</dbReference>
<sequence>MYNTKDTRVITNLSQLSGTKKKTVVLTFDDGPSKHLDDFLDVLKEEQVPAVFFWEARMLHHKRPWKRALQEGHIIGSHANRHRNLVKLSTEQQRAQIETSIRTIEHVTKQPVRFFRPPFGQYNEHTLEITSSLNLQTVMWSVTSFDWELKTQPNQIVHNVVEHLDDGAIILLHERIQTLEVLPLLIRSIRKKGFSFSVF</sequence>
<dbReference type="AlphaFoldDB" id="W4Q0P6"/>